<evidence type="ECO:0000313" key="2">
    <source>
        <dbReference type="EMBL" id="MBA1156645.1"/>
    </source>
</evidence>
<organism evidence="2 3">
    <name type="scientific">Microvirga mediterraneensis</name>
    <dbReference type="NCBI Taxonomy" id="2754695"/>
    <lineage>
        <taxon>Bacteria</taxon>
        <taxon>Pseudomonadati</taxon>
        <taxon>Pseudomonadota</taxon>
        <taxon>Alphaproteobacteria</taxon>
        <taxon>Hyphomicrobiales</taxon>
        <taxon>Methylobacteriaceae</taxon>
        <taxon>Microvirga</taxon>
    </lineage>
</organism>
<evidence type="ECO:0000313" key="3">
    <source>
        <dbReference type="Proteomes" id="UP000572984"/>
    </source>
</evidence>
<keyword evidence="3" id="KW-1185">Reference proteome</keyword>
<dbReference type="Proteomes" id="UP000572984">
    <property type="component" value="Unassembled WGS sequence"/>
</dbReference>
<feature type="domain" description="DUF3885" evidence="1">
    <location>
        <begin position="12"/>
        <end position="204"/>
    </location>
</feature>
<dbReference type="AlphaFoldDB" id="A0A838BNL1"/>
<dbReference type="Pfam" id="PF13021">
    <property type="entry name" value="DUF3885"/>
    <property type="match status" value="1"/>
</dbReference>
<dbReference type="InterPro" id="IPR024976">
    <property type="entry name" value="DUF3885"/>
</dbReference>
<reference evidence="2 3" key="1">
    <citation type="submission" date="2020-07" db="EMBL/GenBank/DDBJ databases">
        <title>Draft genome and description of Microvirga mediterraneensis Marseille-Q2068 sp. nov.</title>
        <authorList>
            <person name="Boxberger M."/>
        </authorList>
    </citation>
    <scope>NUCLEOTIDE SEQUENCE [LARGE SCALE GENOMIC DNA]</scope>
    <source>
        <strain evidence="2 3">Marseille-Q2068</strain>
    </source>
</reference>
<proteinExistence type="predicted"/>
<evidence type="ECO:0000259" key="1">
    <source>
        <dbReference type="Pfam" id="PF13021"/>
    </source>
</evidence>
<protein>
    <submittedName>
        <fullName evidence="2">DUF3885 domain-containing protein</fullName>
    </submittedName>
</protein>
<sequence length="219" mass="25116">MQLSAGSASPFDNLAAVFGVRELPHAMFYEFEYALRFELGGEIYDSRTSPIPRFLQALDRARSVAHFLFDTSDHVSAIVSYSGGKYRGRRERRPSQDLLDLGFENPLGPYYKVAAEDDDELYRYWHWVDRVALSPDIDTLLWASISAEQAVTPKSRWTKIYVVDLTKGIILHVYDDRGMDVVAKRPEALLALYEQFNGWLLEWDRSKMENTFGHLSLGP</sequence>
<dbReference type="EMBL" id="JACDXJ010000001">
    <property type="protein sequence ID" value="MBA1156645.1"/>
    <property type="molecule type" value="Genomic_DNA"/>
</dbReference>
<accession>A0A838BNL1</accession>
<comment type="caution">
    <text evidence="2">The sequence shown here is derived from an EMBL/GenBank/DDBJ whole genome shotgun (WGS) entry which is preliminary data.</text>
</comment>
<dbReference type="RefSeq" id="WP_181052184.1">
    <property type="nucleotide sequence ID" value="NZ_JACDXJ010000001.1"/>
</dbReference>
<name>A0A838BNL1_9HYPH</name>
<gene>
    <name evidence="2" type="ORF">H0S73_10965</name>
</gene>